<evidence type="ECO:0000313" key="2">
    <source>
        <dbReference type="EMBL" id="KAF2033077.1"/>
    </source>
</evidence>
<dbReference type="Proteomes" id="UP000799777">
    <property type="component" value="Unassembled WGS sequence"/>
</dbReference>
<comment type="caution">
    <text evidence="2">The sequence shown here is derived from an EMBL/GenBank/DDBJ whole genome shotgun (WGS) entry which is preliminary data.</text>
</comment>
<name>A0A9P4LQT5_9PLEO</name>
<evidence type="ECO:0008006" key="4">
    <source>
        <dbReference type="Google" id="ProtNLM"/>
    </source>
</evidence>
<dbReference type="AlphaFoldDB" id="A0A9P4LQT5"/>
<proteinExistence type="predicted"/>
<feature type="compositionally biased region" description="Basic and acidic residues" evidence="1">
    <location>
        <begin position="160"/>
        <end position="171"/>
    </location>
</feature>
<feature type="region of interest" description="Disordered" evidence="1">
    <location>
        <begin position="160"/>
        <end position="231"/>
    </location>
</feature>
<evidence type="ECO:0000256" key="1">
    <source>
        <dbReference type="SAM" id="MobiDB-lite"/>
    </source>
</evidence>
<dbReference type="OrthoDB" id="4158987at2759"/>
<dbReference type="EMBL" id="ML978168">
    <property type="protein sequence ID" value="KAF2033077.1"/>
    <property type="molecule type" value="Genomic_DNA"/>
</dbReference>
<organism evidence="2 3">
    <name type="scientific">Setomelanomma holmii</name>
    <dbReference type="NCBI Taxonomy" id="210430"/>
    <lineage>
        <taxon>Eukaryota</taxon>
        <taxon>Fungi</taxon>
        <taxon>Dikarya</taxon>
        <taxon>Ascomycota</taxon>
        <taxon>Pezizomycotina</taxon>
        <taxon>Dothideomycetes</taxon>
        <taxon>Pleosporomycetidae</taxon>
        <taxon>Pleosporales</taxon>
        <taxon>Pleosporineae</taxon>
        <taxon>Phaeosphaeriaceae</taxon>
        <taxon>Setomelanomma</taxon>
    </lineage>
</organism>
<protein>
    <recommendedName>
        <fullName evidence="4">Glycine zipper domain-containing protein</fullName>
    </recommendedName>
</protein>
<keyword evidence="3" id="KW-1185">Reference proteome</keyword>
<sequence>MPPKKLNRTTSQQEIPSAELEKIAQQTNSPQSKLQEAANAAESALAAQKTASGLRAAADAIKDPKKREQYLTDAYNKEIEAHGNSKKARVLTSGAFQGSIVGAGIGAAVSAGLGTVVGTIVGGVTAIPATAVGGLAGVATGAVHGPWIKLNKIGKEGRLGDEEEKVEKGPELDVEGDDGVVPNPEVLREAARKMGDGKGSAEGKEVGEKREKREKKKPRKLEVRSKQAQAA</sequence>
<accession>A0A9P4LQT5</accession>
<gene>
    <name evidence="2" type="ORF">EK21DRAFT_86516</name>
</gene>
<evidence type="ECO:0000313" key="3">
    <source>
        <dbReference type="Proteomes" id="UP000799777"/>
    </source>
</evidence>
<reference evidence="2" key="1">
    <citation type="journal article" date="2020" name="Stud. Mycol.">
        <title>101 Dothideomycetes genomes: a test case for predicting lifestyles and emergence of pathogens.</title>
        <authorList>
            <person name="Haridas S."/>
            <person name="Albert R."/>
            <person name="Binder M."/>
            <person name="Bloem J."/>
            <person name="Labutti K."/>
            <person name="Salamov A."/>
            <person name="Andreopoulos B."/>
            <person name="Baker S."/>
            <person name="Barry K."/>
            <person name="Bills G."/>
            <person name="Bluhm B."/>
            <person name="Cannon C."/>
            <person name="Castanera R."/>
            <person name="Culley D."/>
            <person name="Daum C."/>
            <person name="Ezra D."/>
            <person name="Gonzalez J."/>
            <person name="Henrissat B."/>
            <person name="Kuo A."/>
            <person name="Liang C."/>
            <person name="Lipzen A."/>
            <person name="Lutzoni F."/>
            <person name="Magnuson J."/>
            <person name="Mondo S."/>
            <person name="Nolan M."/>
            <person name="Ohm R."/>
            <person name="Pangilinan J."/>
            <person name="Park H.-J."/>
            <person name="Ramirez L."/>
            <person name="Alfaro M."/>
            <person name="Sun H."/>
            <person name="Tritt A."/>
            <person name="Yoshinaga Y."/>
            <person name="Zwiers L.-H."/>
            <person name="Turgeon B."/>
            <person name="Goodwin S."/>
            <person name="Spatafora J."/>
            <person name="Crous P."/>
            <person name="Grigoriev I."/>
        </authorList>
    </citation>
    <scope>NUCLEOTIDE SEQUENCE</scope>
    <source>
        <strain evidence="2">CBS 110217</strain>
    </source>
</reference>
<feature type="compositionally biased region" description="Basic and acidic residues" evidence="1">
    <location>
        <begin position="186"/>
        <end position="211"/>
    </location>
</feature>